<dbReference type="AlphaFoldDB" id="A0A517VSY8"/>
<protein>
    <submittedName>
        <fullName evidence="1">Uncharacterized protein</fullName>
    </submittedName>
</protein>
<evidence type="ECO:0000313" key="2">
    <source>
        <dbReference type="Proteomes" id="UP000318704"/>
    </source>
</evidence>
<sequence length="77" mass="9177">MSDQKGQNYSLFDLYFSVEYLGQRNDKQWKALNAQWKAGWLDVDTFAVSNDKFGTRVWQYREYDSFAELPQPIDSRL</sequence>
<organism evidence="1 2">
    <name type="scientific">Gimesia aquarii</name>
    <dbReference type="NCBI Taxonomy" id="2527964"/>
    <lineage>
        <taxon>Bacteria</taxon>
        <taxon>Pseudomonadati</taxon>
        <taxon>Planctomycetota</taxon>
        <taxon>Planctomycetia</taxon>
        <taxon>Planctomycetales</taxon>
        <taxon>Planctomycetaceae</taxon>
        <taxon>Gimesia</taxon>
    </lineage>
</organism>
<dbReference type="KEGG" id="gaw:V144x_15220"/>
<proteinExistence type="predicted"/>
<evidence type="ECO:0000313" key="1">
    <source>
        <dbReference type="EMBL" id="QDT96069.1"/>
    </source>
</evidence>
<reference evidence="1 2" key="1">
    <citation type="submission" date="2019-03" db="EMBL/GenBank/DDBJ databases">
        <title>Deep-cultivation of Planctomycetes and their phenomic and genomic characterization uncovers novel biology.</title>
        <authorList>
            <person name="Wiegand S."/>
            <person name="Jogler M."/>
            <person name="Boedeker C."/>
            <person name="Pinto D."/>
            <person name="Vollmers J."/>
            <person name="Rivas-Marin E."/>
            <person name="Kohn T."/>
            <person name="Peeters S.H."/>
            <person name="Heuer A."/>
            <person name="Rast P."/>
            <person name="Oberbeckmann S."/>
            <person name="Bunk B."/>
            <person name="Jeske O."/>
            <person name="Meyerdierks A."/>
            <person name="Storesund J.E."/>
            <person name="Kallscheuer N."/>
            <person name="Luecker S."/>
            <person name="Lage O.M."/>
            <person name="Pohl T."/>
            <person name="Merkel B.J."/>
            <person name="Hornburger P."/>
            <person name="Mueller R.-W."/>
            <person name="Bruemmer F."/>
            <person name="Labrenz M."/>
            <person name="Spormann A.M."/>
            <person name="Op den Camp H."/>
            <person name="Overmann J."/>
            <person name="Amann R."/>
            <person name="Jetten M.S.M."/>
            <person name="Mascher T."/>
            <person name="Medema M.H."/>
            <person name="Devos D.P."/>
            <person name="Kaster A.-K."/>
            <person name="Ovreas L."/>
            <person name="Rohde M."/>
            <person name="Galperin M.Y."/>
            <person name="Jogler C."/>
        </authorList>
    </citation>
    <scope>NUCLEOTIDE SEQUENCE [LARGE SCALE GENOMIC DNA]</scope>
    <source>
        <strain evidence="1 2">V144</strain>
    </source>
</reference>
<gene>
    <name evidence="1" type="ORF">V144x_15220</name>
</gene>
<name>A0A517VSY8_9PLAN</name>
<dbReference type="Proteomes" id="UP000318704">
    <property type="component" value="Chromosome"/>
</dbReference>
<dbReference type="RefSeq" id="WP_144983576.1">
    <property type="nucleotide sequence ID" value="NZ_CP037920.1"/>
</dbReference>
<accession>A0A517VSY8</accession>
<dbReference type="EMBL" id="CP037920">
    <property type="protein sequence ID" value="QDT96069.1"/>
    <property type="molecule type" value="Genomic_DNA"/>
</dbReference>